<evidence type="ECO:0000313" key="1">
    <source>
        <dbReference type="EMBL" id="KAL0004200.1"/>
    </source>
</evidence>
<protein>
    <submittedName>
        <fullName evidence="1">Uncharacterized protein</fullName>
    </submittedName>
</protein>
<feature type="non-terminal residue" evidence="1">
    <location>
        <position position="57"/>
    </location>
</feature>
<organism evidence="1 2">
    <name type="scientific">Lithocarpus litseifolius</name>
    <dbReference type="NCBI Taxonomy" id="425828"/>
    <lineage>
        <taxon>Eukaryota</taxon>
        <taxon>Viridiplantae</taxon>
        <taxon>Streptophyta</taxon>
        <taxon>Embryophyta</taxon>
        <taxon>Tracheophyta</taxon>
        <taxon>Spermatophyta</taxon>
        <taxon>Magnoliopsida</taxon>
        <taxon>eudicotyledons</taxon>
        <taxon>Gunneridae</taxon>
        <taxon>Pentapetalae</taxon>
        <taxon>rosids</taxon>
        <taxon>fabids</taxon>
        <taxon>Fagales</taxon>
        <taxon>Fagaceae</taxon>
        <taxon>Lithocarpus</taxon>
    </lineage>
</organism>
<dbReference type="AlphaFoldDB" id="A0AAW2D0Y0"/>
<evidence type="ECO:0000313" key="2">
    <source>
        <dbReference type="Proteomes" id="UP001459277"/>
    </source>
</evidence>
<reference evidence="1 2" key="1">
    <citation type="submission" date="2024-01" db="EMBL/GenBank/DDBJ databases">
        <title>A telomere-to-telomere, gap-free genome of sweet tea (Lithocarpus litseifolius).</title>
        <authorList>
            <person name="Zhou J."/>
        </authorList>
    </citation>
    <scope>NUCLEOTIDE SEQUENCE [LARGE SCALE GENOMIC DNA]</scope>
    <source>
        <strain evidence="1">Zhou-2022a</strain>
        <tissue evidence="1">Leaf</tissue>
    </source>
</reference>
<accession>A0AAW2D0Y0</accession>
<proteinExistence type="predicted"/>
<dbReference type="EMBL" id="JAZDWU010000004">
    <property type="protein sequence ID" value="KAL0004200.1"/>
    <property type="molecule type" value="Genomic_DNA"/>
</dbReference>
<name>A0AAW2D0Y0_9ROSI</name>
<dbReference type="Proteomes" id="UP001459277">
    <property type="component" value="Unassembled WGS sequence"/>
</dbReference>
<keyword evidence="2" id="KW-1185">Reference proteome</keyword>
<sequence>MEWIILLCKCFMNKVMDFWHTLRGMDALETEKFIFNSSRTSLNIYGNYKASRRNFLF</sequence>
<gene>
    <name evidence="1" type="ORF">SO802_011761</name>
</gene>
<comment type="caution">
    <text evidence="1">The sequence shown here is derived from an EMBL/GenBank/DDBJ whole genome shotgun (WGS) entry which is preliminary data.</text>
</comment>